<name>A0A832GNB0_9BACT</name>
<organism evidence="1">
    <name type="scientific">Caldimicrobium thiodismutans</name>
    <dbReference type="NCBI Taxonomy" id="1653476"/>
    <lineage>
        <taxon>Bacteria</taxon>
        <taxon>Pseudomonadati</taxon>
        <taxon>Thermodesulfobacteriota</taxon>
        <taxon>Thermodesulfobacteria</taxon>
        <taxon>Thermodesulfobacteriales</taxon>
        <taxon>Thermodesulfobacteriaceae</taxon>
        <taxon>Caldimicrobium</taxon>
    </lineage>
</organism>
<protein>
    <recommendedName>
        <fullName evidence="2">Flagellar protein FlgN</fullName>
    </recommendedName>
</protein>
<reference evidence="1" key="1">
    <citation type="journal article" date="2020" name="mSystems">
        <title>Genome- and Community-Level Interaction Insights into Carbon Utilization and Element Cycling Functions of Hydrothermarchaeota in Hydrothermal Sediment.</title>
        <authorList>
            <person name="Zhou Z."/>
            <person name="Liu Y."/>
            <person name="Xu W."/>
            <person name="Pan J."/>
            <person name="Luo Z.H."/>
            <person name="Li M."/>
        </authorList>
    </citation>
    <scope>NUCLEOTIDE SEQUENCE [LARGE SCALE GENOMIC DNA]</scope>
    <source>
        <strain evidence="1">SpSt-605</strain>
    </source>
</reference>
<sequence length="109" mass="12850">MFSRELIELNRVLEEERGALIKGAVEEILKWSSHKIRLLQLLKDKKLTPEEVEFLKKIHEKNEQNRKLIEAGLNFVEEAYRLINGFLIQTNTYSKEAVKSEVRLLSERV</sequence>
<dbReference type="GO" id="GO:0044780">
    <property type="term" value="P:bacterial-type flagellum assembly"/>
    <property type="evidence" value="ECO:0007669"/>
    <property type="project" value="InterPro"/>
</dbReference>
<evidence type="ECO:0000313" key="1">
    <source>
        <dbReference type="EMBL" id="HGV55047.1"/>
    </source>
</evidence>
<proteinExistence type="predicted"/>
<accession>A0A832GNB0</accession>
<dbReference type="SUPFAM" id="SSF140566">
    <property type="entry name" value="FlgN-like"/>
    <property type="match status" value="1"/>
</dbReference>
<dbReference type="EMBL" id="DSZU01000050">
    <property type="protein sequence ID" value="HGV55047.1"/>
    <property type="molecule type" value="Genomic_DNA"/>
</dbReference>
<dbReference type="AlphaFoldDB" id="A0A832GNB0"/>
<dbReference type="InterPro" id="IPR036679">
    <property type="entry name" value="FlgN-like_sf"/>
</dbReference>
<gene>
    <name evidence="1" type="ORF">ENT73_03025</name>
</gene>
<evidence type="ECO:0008006" key="2">
    <source>
        <dbReference type="Google" id="ProtNLM"/>
    </source>
</evidence>
<comment type="caution">
    <text evidence="1">The sequence shown here is derived from an EMBL/GenBank/DDBJ whole genome shotgun (WGS) entry which is preliminary data.</text>
</comment>